<feature type="domain" description="Nuclease associated modular" evidence="2">
    <location>
        <begin position="58"/>
        <end position="74"/>
    </location>
</feature>
<feature type="domain" description="Nuclease associated modular" evidence="2">
    <location>
        <begin position="173"/>
        <end position="189"/>
    </location>
</feature>
<gene>
    <name evidence="3" type="ORF">UFOVP257_1</name>
</gene>
<feature type="compositionally biased region" description="Basic and acidic residues" evidence="1">
    <location>
        <begin position="140"/>
        <end position="149"/>
    </location>
</feature>
<dbReference type="EMBL" id="LR796274">
    <property type="protein sequence ID" value="CAB4132819.1"/>
    <property type="molecule type" value="Genomic_DNA"/>
</dbReference>
<evidence type="ECO:0000259" key="2">
    <source>
        <dbReference type="SMART" id="SM00496"/>
    </source>
</evidence>
<dbReference type="InterPro" id="IPR003615">
    <property type="entry name" value="HNH_nuc"/>
</dbReference>
<feature type="domain" description="Nuclease associated modular" evidence="2">
    <location>
        <begin position="136"/>
        <end position="152"/>
    </location>
</feature>
<dbReference type="InterPro" id="IPR003611">
    <property type="entry name" value="NUMOD3"/>
</dbReference>
<proteinExistence type="predicted"/>
<feature type="compositionally biased region" description="Basic and acidic residues" evidence="1">
    <location>
        <begin position="177"/>
        <end position="190"/>
    </location>
</feature>
<dbReference type="SMART" id="SM00496">
    <property type="entry name" value="IENR2"/>
    <property type="match status" value="4"/>
</dbReference>
<evidence type="ECO:0000256" key="1">
    <source>
        <dbReference type="SAM" id="MobiDB-lite"/>
    </source>
</evidence>
<evidence type="ECO:0000313" key="3">
    <source>
        <dbReference type="EMBL" id="CAB4132819.1"/>
    </source>
</evidence>
<reference evidence="3" key="1">
    <citation type="submission" date="2020-04" db="EMBL/GenBank/DDBJ databases">
        <authorList>
            <person name="Chiriac C."/>
            <person name="Salcher M."/>
            <person name="Ghai R."/>
            <person name="Kavagutti S V."/>
        </authorList>
    </citation>
    <scope>NUCLEOTIDE SEQUENCE</scope>
</reference>
<dbReference type="Pfam" id="PF07460">
    <property type="entry name" value="NUMOD3"/>
    <property type="match status" value="1"/>
</dbReference>
<feature type="domain" description="Nuclease associated modular" evidence="2">
    <location>
        <begin position="153"/>
        <end position="169"/>
    </location>
</feature>
<accession>A0A6J5LM47</accession>
<protein>
    <submittedName>
        <fullName evidence="3">HNHc domain containing protein</fullName>
    </submittedName>
</protein>
<dbReference type="CDD" id="cd00085">
    <property type="entry name" value="HNHc"/>
    <property type="match status" value="1"/>
</dbReference>
<name>A0A6J5LM47_9CAUD</name>
<dbReference type="GO" id="GO:0003677">
    <property type="term" value="F:DNA binding"/>
    <property type="evidence" value="ECO:0007669"/>
    <property type="project" value="InterPro"/>
</dbReference>
<organism evidence="3">
    <name type="scientific">uncultured Caudovirales phage</name>
    <dbReference type="NCBI Taxonomy" id="2100421"/>
    <lineage>
        <taxon>Viruses</taxon>
        <taxon>Duplodnaviria</taxon>
        <taxon>Heunggongvirae</taxon>
        <taxon>Uroviricota</taxon>
        <taxon>Caudoviricetes</taxon>
        <taxon>Peduoviridae</taxon>
        <taxon>Maltschvirus</taxon>
        <taxon>Maltschvirus maltsch</taxon>
    </lineage>
</organism>
<feature type="region of interest" description="Disordered" evidence="1">
    <location>
        <begin position="112"/>
        <end position="199"/>
    </location>
</feature>
<sequence>MNKYTYWYNAIIENAHNRTITGYKESHHILPQSLGGLDHKDNLVDLTAREHFICHWLLVKMHTGEARAKMVYALNGMKRTNKEQERYETAITSRVYQKLKEEFGKMHSAYMKGRTPRNKGIPITEEQREKNRQAALGKKHSAETKEKISKAQLGTKQKQETKDKISASLTGFKRGPMSKEHKQKRSDSLKGKAKSADAVAKRQETLKRLAAEGTHHSMVKVTCPHCTKEVTKLVYGRLHRPKCSANPDK</sequence>